<reference evidence="17" key="1">
    <citation type="journal article" date="2016" name="Front. Microbiol.">
        <title>Genome Sequence of the Piezophilic, Mesophilic Sulfate-Reducing Bacterium Desulfovibrio indicus J2T.</title>
        <authorList>
            <person name="Cao J."/>
            <person name="Maignien L."/>
            <person name="Shao Z."/>
            <person name="Alain K."/>
            <person name="Jebbar M."/>
        </authorList>
    </citation>
    <scope>NUCLEOTIDE SEQUENCE</scope>
    <source>
        <strain evidence="17">JCM 32048</strain>
    </source>
</reference>
<evidence type="ECO:0000256" key="10">
    <source>
        <dbReference type="ARBA" id="ARBA00022840"/>
    </source>
</evidence>
<dbReference type="GO" id="GO:0016887">
    <property type="term" value="F:ATP hydrolysis activity"/>
    <property type="evidence" value="ECO:0007669"/>
    <property type="project" value="InterPro"/>
</dbReference>
<evidence type="ECO:0000256" key="14">
    <source>
        <dbReference type="ARBA" id="ARBA00023225"/>
    </source>
</evidence>
<keyword evidence="9" id="KW-1005">Bacterial flagellum biogenesis</keyword>
<dbReference type="PANTHER" id="PTHR15184:SF9">
    <property type="entry name" value="SPI-1 TYPE 3 SECRETION SYSTEM ATPASE"/>
    <property type="match status" value="1"/>
</dbReference>
<organism evidence="17 18">
    <name type="scientific">Methylobacterium frigidaeris</name>
    <dbReference type="NCBI Taxonomy" id="2038277"/>
    <lineage>
        <taxon>Bacteria</taxon>
        <taxon>Pseudomonadati</taxon>
        <taxon>Pseudomonadota</taxon>
        <taxon>Alphaproteobacteria</taxon>
        <taxon>Hyphomicrobiales</taxon>
        <taxon>Methylobacteriaceae</taxon>
        <taxon>Methylobacterium</taxon>
    </lineage>
</organism>
<evidence type="ECO:0000256" key="2">
    <source>
        <dbReference type="ARBA" id="ARBA00008936"/>
    </source>
</evidence>
<keyword evidence="7" id="KW-0547">Nucleotide-binding</keyword>
<dbReference type="InterPro" id="IPR022426">
    <property type="entry name" value="FliI_clade3"/>
</dbReference>
<proteinExistence type="inferred from homology"/>
<dbReference type="Pfam" id="PF18269">
    <property type="entry name" value="T3SS_ATPase_C"/>
    <property type="match status" value="1"/>
</dbReference>
<evidence type="ECO:0000259" key="16">
    <source>
        <dbReference type="SMART" id="SM00382"/>
    </source>
</evidence>
<dbReference type="Gene3D" id="3.40.50.12240">
    <property type="match status" value="1"/>
</dbReference>
<evidence type="ECO:0000313" key="18">
    <source>
        <dbReference type="Proteomes" id="UP001055286"/>
    </source>
</evidence>
<comment type="caution">
    <text evidence="17">The sequence shown here is derived from an EMBL/GenBank/DDBJ whole genome shotgun (WGS) entry which is preliminary data.</text>
</comment>
<name>A0AA37HD94_9HYPH</name>
<dbReference type="InterPro" id="IPR000194">
    <property type="entry name" value="ATPase_F1/V1/A1_a/bsu_nucl-bd"/>
</dbReference>
<keyword evidence="6" id="KW-0963">Cytoplasm</keyword>
<dbReference type="EC" id="7.1.2.2" evidence="3"/>
<evidence type="ECO:0000256" key="4">
    <source>
        <dbReference type="ARBA" id="ARBA00020580"/>
    </source>
</evidence>
<dbReference type="InterPro" id="IPR050053">
    <property type="entry name" value="ATPase_alpha/beta_chains"/>
</dbReference>
<dbReference type="GO" id="GO:0030257">
    <property type="term" value="C:type III protein secretion system complex"/>
    <property type="evidence" value="ECO:0007669"/>
    <property type="project" value="InterPro"/>
</dbReference>
<dbReference type="InterPro" id="IPR003593">
    <property type="entry name" value="AAA+_ATPase"/>
</dbReference>
<gene>
    <name evidence="17" type="primary">atpB_1</name>
    <name evidence="17" type="ORF">MPEAHAMD_4029</name>
</gene>
<keyword evidence="18" id="KW-1185">Reference proteome</keyword>
<evidence type="ECO:0000256" key="13">
    <source>
        <dbReference type="ARBA" id="ARBA00023065"/>
    </source>
</evidence>
<feature type="domain" description="AAA+ ATPase" evidence="16">
    <location>
        <begin position="188"/>
        <end position="371"/>
    </location>
</feature>
<dbReference type="Pfam" id="PF00006">
    <property type="entry name" value="ATP-synt_ab"/>
    <property type="match status" value="1"/>
</dbReference>
<dbReference type="InterPro" id="IPR027417">
    <property type="entry name" value="P-loop_NTPase"/>
</dbReference>
<dbReference type="FunFam" id="3.40.50.12240:FF:000002">
    <property type="entry name" value="Flagellum-specific ATP synthase FliI"/>
    <property type="match status" value="1"/>
</dbReference>
<dbReference type="AlphaFoldDB" id="A0AA37HD94"/>
<dbReference type="GO" id="GO:0005524">
    <property type="term" value="F:ATP binding"/>
    <property type="evidence" value="ECO:0007669"/>
    <property type="project" value="UniProtKB-KW"/>
</dbReference>
<evidence type="ECO:0000256" key="3">
    <source>
        <dbReference type="ARBA" id="ARBA00012473"/>
    </source>
</evidence>
<accession>A0AA37HD94</accession>
<reference evidence="17" key="2">
    <citation type="submission" date="2021-08" db="EMBL/GenBank/DDBJ databases">
        <authorList>
            <person name="Tani A."/>
            <person name="Ola A."/>
            <person name="Ogura Y."/>
            <person name="Katsura K."/>
            <person name="Hayashi T."/>
        </authorList>
    </citation>
    <scope>NUCLEOTIDE SEQUENCE</scope>
    <source>
        <strain evidence="17">JCM 32048</strain>
    </source>
</reference>
<dbReference type="GO" id="GO:0009288">
    <property type="term" value="C:bacterial-type flagellum"/>
    <property type="evidence" value="ECO:0007669"/>
    <property type="project" value="InterPro"/>
</dbReference>
<dbReference type="InterPro" id="IPR005714">
    <property type="entry name" value="ATPase_T3SS_FliI/YscN"/>
</dbReference>
<dbReference type="GO" id="GO:0046933">
    <property type="term" value="F:proton-transporting ATP synthase activity, rotational mechanism"/>
    <property type="evidence" value="ECO:0007669"/>
    <property type="project" value="TreeGrafter"/>
</dbReference>
<evidence type="ECO:0000256" key="15">
    <source>
        <dbReference type="ARBA" id="ARBA00023310"/>
    </source>
</evidence>
<comment type="similarity">
    <text evidence="2">Belongs to the ATPase alpha/beta chains family.</text>
</comment>
<dbReference type="GO" id="GO:0005737">
    <property type="term" value="C:cytoplasm"/>
    <property type="evidence" value="ECO:0007669"/>
    <property type="project" value="UniProtKB-SubCell"/>
</dbReference>
<evidence type="ECO:0000256" key="5">
    <source>
        <dbReference type="ARBA" id="ARBA00022448"/>
    </source>
</evidence>
<evidence type="ECO:0000256" key="7">
    <source>
        <dbReference type="ARBA" id="ARBA00022741"/>
    </source>
</evidence>
<keyword evidence="14" id="KW-1006">Bacterial flagellum protein export</keyword>
<evidence type="ECO:0000256" key="11">
    <source>
        <dbReference type="ARBA" id="ARBA00022927"/>
    </source>
</evidence>
<keyword evidence="13" id="KW-0406">Ion transport</keyword>
<dbReference type="SUPFAM" id="SSF52540">
    <property type="entry name" value="P-loop containing nucleoside triphosphate hydrolases"/>
    <property type="match status" value="1"/>
</dbReference>
<dbReference type="InterPro" id="IPR040627">
    <property type="entry name" value="T3SS_ATPase_C"/>
</dbReference>
<comment type="subcellular location">
    <subcellularLocation>
        <location evidence="1">Cytoplasm</location>
    </subcellularLocation>
</comment>
<sequence>MAADIMAAERVTEARVTAARVTAAPLAGDPIARLAEAMAAARQDGALVRIGGPIREVTASACRIGGVAPFVRLGDRMSFSANGRAQVGEIVRVDAEGATLKAYESRIEAGIGTLAHRLGPAELRPDPSWKGRVIDALGRPVDGAGPLSSGIGAVPLDADPPAALGRARVRAPLRTGVRALDLFTPLCAGQRIGIFAGSGVGKSTLLAMLAGAEGFDSVVVALVGERGREVREFLEGPLAPSRARAVVVVSTGDESPMMRRQAPKVALAVAEAFRDRGESVLLIVDSVTRYAHAARDVALAAGEPAVARGYPPSVFSDLPRLLERAGPGLEGRGTITGVFSVLVDGDDHNDPVADSIRGTLDGHVVLDRAIAEQGRYPAVDLLGSISRLATEVWTPEQRDLIRKLRAMMARFEETRDLRLMGGYRAGTDAELDQAIGLVPRIYDALRQDPGQPPSQDAFLELAQSLRG</sequence>
<dbReference type="Proteomes" id="UP001055286">
    <property type="component" value="Unassembled WGS sequence"/>
</dbReference>
<keyword evidence="10" id="KW-0067">ATP-binding</keyword>
<dbReference type="EMBL" id="BPQJ01000019">
    <property type="protein sequence ID" value="GJD63856.1"/>
    <property type="molecule type" value="Genomic_DNA"/>
</dbReference>
<evidence type="ECO:0000313" key="17">
    <source>
        <dbReference type="EMBL" id="GJD63856.1"/>
    </source>
</evidence>
<dbReference type="PANTHER" id="PTHR15184">
    <property type="entry name" value="ATP SYNTHASE"/>
    <property type="match status" value="1"/>
</dbReference>
<dbReference type="NCBIfam" id="TIGR01026">
    <property type="entry name" value="fliI_yscN"/>
    <property type="match status" value="1"/>
</dbReference>
<dbReference type="GO" id="GO:0030254">
    <property type="term" value="P:protein secretion by the type III secretion system"/>
    <property type="evidence" value="ECO:0007669"/>
    <property type="project" value="InterPro"/>
</dbReference>
<keyword evidence="11" id="KW-0653">Protein transport</keyword>
<dbReference type="CDD" id="cd01136">
    <property type="entry name" value="ATPase_flagellum-secretory_path_III"/>
    <property type="match status" value="1"/>
</dbReference>
<dbReference type="SMART" id="SM00382">
    <property type="entry name" value="AAA"/>
    <property type="match status" value="1"/>
</dbReference>
<evidence type="ECO:0000256" key="8">
    <source>
        <dbReference type="ARBA" id="ARBA00022781"/>
    </source>
</evidence>
<keyword evidence="5" id="KW-0813">Transport</keyword>
<evidence type="ECO:0000256" key="9">
    <source>
        <dbReference type="ARBA" id="ARBA00022795"/>
    </source>
</evidence>
<keyword evidence="12" id="KW-1278">Translocase</keyword>
<evidence type="ECO:0000256" key="12">
    <source>
        <dbReference type="ARBA" id="ARBA00022967"/>
    </source>
</evidence>
<dbReference type="GO" id="GO:0044781">
    <property type="term" value="P:bacterial-type flagellum organization"/>
    <property type="evidence" value="ECO:0007669"/>
    <property type="project" value="UniProtKB-KW"/>
</dbReference>
<dbReference type="NCBIfam" id="TIGR03498">
    <property type="entry name" value="FliI_clade3"/>
    <property type="match status" value="1"/>
</dbReference>
<keyword evidence="8" id="KW-0375">Hydrogen ion transport</keyword>
<protein>
    <recommendedName>
        <fullName evidence="4">Flagellum-specific ATP synthase</fullName>
        <ecNumber evidence="3">7.1.2.2</ecNumber>
    </recommendedName>
</protein>
<keyword evidence="15" id="KW-0066">ATP synthesis</keyword>
<evidence type="ECO:0000256" key="1">
    <source>
        <dbReference type="ARBA" id="ARBA00004496"/>
    </source>
</evidence>
<evidence type="ECO:0000256" key="6">
    <source>
        <dbReference type="ARBA" id="ARBA00022490"/>
    </source>
</evidence>